<dbReference type="AlphaFoldDB" id="A0A1T4PN41"/>
<keyword evidence="2" id="KW-0472">Membrane</keyword>
<feature type="compositionally biased region" description="Basic residues" evidence="1">
    <location>
        <begin position="106"/>
        <end position="119"/>
    </location>
</feature>
<dbReference type="STRING" id="1122188.SAMN02745674_01292"/>
<feature type="transmembrane region" description="Helical" evidence="2">
    <location>
        <begin position="57"/>
        <end position="76"/>
    </location>
</feature>
<reference evidence="3 4" key="1">
    <citation type="submission" date="2017-02" db="EMBL/GenBank/DDBJ databases">
        <authorList>
            <person name="Peterson S.W."/>
        </authorList>
    </citation>
    <scope>NUCLEOTIDE SEQUENCE [LARGE SCALE GENOMIC DNA]</scope>
    <source>
        <strain evidence="3 4">DSM 21749</strain>
    </source>
</reference>
<evidence type="ECO:0000313" key="4">
    <source>
        <dbReference type="Proteomes" id="UP000190061"/>
    </source>
</evidence>
<protein>
    <recommendedName>
        <fullName evidence="5">Transmembrane protein</fullName>
    </recommendedName>
</protein>
<feature type="region of interest" description="Disordered" evidence="1">
    <location>
        <begin position="1"/>
        <end position="27"/>
    </location>
</feature>
<dbReference type="Proteomes" id="UP000190061">
    <property type="component" value="Unassembled WGS sequence"/>
</dbReference>
<sequence>MDHARRPTFCQPTRSGPARSGPGRSEPGRLEVVLRHVVAVGVVVLLLVPEARGSHPVIGWLPMWLFAMPVCAWWMARRMGRQEPEATVARRSRVPMARRLASPAPRGKRGRRAVVPRAA</sequence>
<keyword evidence="2" id="KW-0812">Transmembrane</keyword>
<feature type="transmembrane region" description="Helical" evidence="2">
    <location>
        <begin position="32"/>
        <end position="51"/>
    </location>
</feature>
<evidence type="ECO:0000313" key="3">
    <source>
        <dbReference type="EMBL" id="SJZ92995.1"/>
    </source>
</evidence>
<accession>A0A1T4PN41</accession>
<evidence type="ECO:0000256" key="2">
    <source>
        <dbReference type="SAM" id="Phobius"/>
    </source>
</evidence>
<feature type="region of interest" description="Disordered" evidence="1">
    <location>
        <begin position="85"/>
        <end position="119"/>
    </location>
</feature>
<organism evidence="3 4">
    <name type="scientific">Lysobacter spongiicola DSM 21749</name>
    <dbReference type="NCBI Taxonomy" id="1122188"/>
    <lineage>
        <taxon>Bacteria</taxon>
        <taxon>Pseudomonadati</taxon>
        <taxon>Pseudomonadota</taxon>
        <taxon>Gammaproteobacteria</taxon>
        <taxon>Lysobacterales</taxon>
        <taxon>Lysobacteraceae</taxon>
        <taxon>Novilysobacter</taxon>
    </lineage>
</organism>
<keyword evidence="4" id="KW-1185">Reference proteome</keyword>
<dbReference type="OrthoDB" id="5988656at2"/>
<keyword evidence="2" id="KW-1133">Transmembrane helix</keyword>
<evidence type="ECO:0000256" key="1">
    <source>
        <dbReference type="SAM" id="MobiDB-lite"/>
    </source>
</evidence>
<dbReference type="RefSeq" id="WP_159447351.1">
    <property type="nucleotide sequence ID" value="NZ_FUXP01000003.1"/>
</dbReference>
<name>A0A1T4PN41_9GAMM</name>
<proteinExistence type="predicted"/>
<gene>
    <name evidence="3" type="ORF">SAMN02745674_01292</name>
</gene>
<evidence type="ECO:0008006" key="5">
    <source>
        <dbReference type="Google" id="ProtNLM"/>
    </source>
</evidence>
<dbReference type="EMBL" id="FUXP01000003">
    <property type="protein sequence ID" value="SJZ92995.1"/>
    <property type="molecule type" value="Genomic_DNA"/>
</dbReference>